<evidence type="ECO:0000313" key="2">
    <source>
        <dbReference type="Proteomes" id="UP000053144"/>
    </source>
</evidence>
<sequence length="65" mass="7742">MHKSNTKLHNRIKRLPIQLGVVYAVMKIQMRASTDGCYVIKRLLMDATEDIYRWMSIKMIKINIY</sequence>
<dbReference type="Proteomes" id="UP000053144">
    <property type="component" value="Chromosome 3"/>
</dbReference>
<reference evidence="2" key="1">
    <citation type="journal article" date="2015" name="Proc. Natl. Acad. Sci. U.S.A.">
        <title>Genome sequencing of adzuki bean (Vigna angularis) provides insight into high starch and low fat accumulation and domestication.</title>
        <authorList>
            <person name="Yang K."/>
            <person name="Tian Z."/>
            <person name="Chen C."/>
            <person name="Luo L."/>
            <person name="Zhao B."/>
            <person name="Wang Z."/>
            <person name="Yu L."/>
            <person name="Li Y."/>
            <person name="Sun Y."/>
            <person name="Li W."/>
            <person name="Chen Y."/>
            <person name="Li Y."/>
            <person name="Zhang Y."/>
            <person name="Ai D."/>
            <person name="Zhao J."/>
            <person name="Shang C."/>
            <person name="Ma Y."/>
            <person name="Wu B."/>
            <person name="Wang M."/>
            <person name="Gao L."/>
            <person name="Sun D."/>
            <person name="Zhang P."/>
            <person name="Guo F."/>
            <person name="Wang W."/>
            <person name="Li Y."/>
            <person name="Wang J."/>
            <person name="Varshney R.K."/>
            <person name="Wang J."/>
            <person name="Ling H.Q."/>
            <person name="Wan P."/>
        </authorList>
    </citation>
    <scope>NUCLEOTIDE SEQUENCE</scope>
    <source>
        <strain evidence="2">cv. Jingnong 6</strain>
    </source>
</reference>
<dbReference type="Gramene" id="KOM37502">
    <property type="protein sequence ID" value="KOM37502"/>
    <property type="gene ID" value="LR48_Vigan03g088400"/>
</dbReference>
<protein>
    <submittedName>
        <fullName evidence="1">Uncharacterized protein</fullName>
    </submittedName>
</protein>
<evidence type="ECO:0000313" key="1">
    <source>
        <dbReference type="EMBL" id="KOM37502.1"/>
    </source>
</evidence>
<accession>A0A0L9U4B2</accession>
<dbReference type="STRING" id="3914.A0A0L9U4B2"/>
<proteinExistence type="predicted"/>
<name>A0A0L9U4B2_PHAAN</name>
<dbReference type="EMBL" id="CM003373">
    <property type="protein sequence ID" value="KOM37502.1"/>
    <property type="molecule type" value="Genomic_DNA"/>
</dbReference>
<gene>
    <name evidence="1" type="ORF">LR48_Vigan03g088400</name>
</gene>
<dbReference type="AlphaFoldDB" id="A0A0L9U4B2"/>
<organism evidence="1 2">
    <name type="scientific">Phaseolus angularis</name>
    <name type="common">Azuki bean</name>
    <name type="synonym">Vigna angularis</name>
    <dbReference type="NCBI Taxonomy" id="3914"/>
    <lineage>
        <taxon>Eukaryota</taxon>
        <taxon>Viridiplantae</taxon>
        <taxon>Streptophyta</taxon>
        <taxon>Embryophyta</taxon>
        <taxon>Tracheophyta</taxon>
        <taxon>Spermatophyta</taxon>
        <taxon>Magnoliopsida</taxon>
        <taxon>eudicotyledons</taxon>
        <taxon>Gunneridae</taxon>
        <taxon>Pentapetalae</taxon>
        <taxon>rosids</taxon>
        <taxon>fabids</taxon>
        <taxon>Fabales</taxon>
        <taxon>Fabaceae</taxon>
        <taxon>Papilionoideae</taxon>
        <taxon>50 kb inversion clade</taxon>
        <taxon>NPAAA clade</taxon>
        <taxon>indigoferoid/millettioid clade</taxon>
        <taxon>Phaseoleae</taxon>
        <taxon>Vigna</taxon>
    </lineage>
</organism>